<keyword evidence="2" id="KW-0238">DNA-binding</keyword>
<evidence type="ECO:0000256" key="3">
    <source>
        <dbReference type="ARBA" id="ARBA00023163"/>
    </source>
</evidence>
<dbReference type="Proteomes" id="UP000297453">
    <property type="component" value="Unassembled WGS sequence"/>
</dbReference>
<evidence type="ECO:0000256" key="2">
    <source>
        <dbReference type="ARBA" id="ARBA00023125"/>
    </source>
</evidence>
<dbReference type="PANTHER" id="PTHR47504:SF5">
    <property type="entry name" value="RIGHT ORIGIN-BINDING PROTEIN"/>
    <property type="match status" value="1"/>
</dbReference>
<proteinExistence type="predicted"/>
<dbReference type="EMBL" id="RQEP01000005">
    <property type="protein sequence ID" value="TGK06645.1"/>
    <property type="molecule type" value="Genomic_DNA"/>
</dbReference>
<dbReference type="Gene3D" id="3.20.80.10">
    <property type="entry name" value="Regulatory factor, effector binding domain"/>
    <property type="match status" value="1"/>
</dbReference>
<dbReference type="PROSITE" id="PS01124">
    <property type="entry name" value="HTH_ARAC_FAMILY_2"/>
    <property type="match status" value="1"/>
</dbReference>
<keyword evidence="3" id="KW-0804">Transcription</keyword>
<dbReference type="RefSeq" id="WP_135583689.1">
    <property type="nucleotide sequence ID" value="NZ_RQEP01000005.1"/>
</dbReference>
<keyword evidence="1" id="KW-0805">Transcription regulation</keyword>
<dbReference type="GO" id="GO:0043565">
    <property type="term" value="F:sequence-specific DNA binding"/>
    <property type="evidence" value="ECO:0007669"/>
    <property type="project" value="InterPro"/>
</dbReference>
<dbReference type="InterPro" id="IPR029442">
    <property type="entry name" value="GyrI-like"/>
</dbReference>
<dbReference type="PANTHER" id="PTHR47504">
    <property type="entry name" value="RIGHT ORIGIN-BINDING PROTEIN"/>
    <property type="match status" value="1"/>
</dbReference>
<feature type="domain" description="HTH araC/xylS-type" evidence="4">
    <location>
        <begin position="5"/>
        <end position="103"/>
    </location>
</feature>
<organism evidence="5 6">
    <name type="scientific">Leptospira semungkisensis</name>
    <dbReference type="NCBI Taxonomy" id="2484985"/>
    <lineage>
        <taxon>Bacteria</taxon>
        <taxon>Pseudomonadati</taxon>
        <taxon>Spirochaetota</taxon>
        <taxon>Spirochaetia</taxon>
        <taxon>Leptospirales</taxon>
        <taxon>Leptospiraceae</taxon>
        <taxon>Leptospira</taxon>
    </lineage>
</organism>
<dbReference type="PRINTS" id="PR00032">
    <property type="entry name" value="HTHARAC"/>
</dbReference>
<reference evidence="5" key="1">
    <citation type="journal article" date="2019" name="PLoS Negl. Trop. Dis.">
        <title>Revisiting the worldwide diversity of Leptospira species in the environment.</title>
        <authorList>
            <person name="Vincent A.T."/>
            <person name="Schiettekatte O."/>
            <person name="Bourhy P."/>
            <person name="Veyrier F.J."/>
            <person name="Picardeau M."/>
        </authorList>
    </citation>
    <scope>NUCLEOTIDE SEQUENCE [LARGE SCALE GENOMIC DNA]</scope>
    <source>
        <strain evidence="5">SSS9</strain>
    </source>
</reference>
<dbReference type="AlphaFoldDB" id="A0A4R9G635"/>
<gene>
    <name evidence="5" type="ORF">EHO59_00430</name>
</gene>
<dbReference type="InterPro" id="IPR020449">
    <property type="entry name" value="Tscrpt_reg_AraC-type_HTH"/>
</dbReference>
<dbReference type="SMART" id="SM00871">
    <property type="entry name" value="AraC_E_bind"/>
    <property type="match status" value="1"/>
</dbReference>
<evidence type="ECO:0000313" key="6">
    <source>
        <dbReference type="Proteomes" id="UP000297453"/>
    </source>
</evidence>
<dbReference type="SUPFAM" id="SSF46689">
    <property type="entry name" value="Homeodomain-like"/>
    <property type="match status" value="2"/>
</dbReference>
<dbReference type="Gene3D" id="1.10.10.60">
    <property type="entry name" value="Homeodomain-like"/>
    <property type="match status" value="2"/>
</dbReference>
<name>A0A4R9G635_9LEPT</name>
<dbReference type="InterPro" id="IPR009057">
    <property type="entry name" value="Homeodomain-like_sf"/>
</dbReference>
<dbReference type="SUPFAM" id="SSF55136">
    <property type="entry name" value="Probable bacterial effector-binding domain"/>
    <property type="match status" value="1"/>
</dbReference>
<dbReference type="GO" id="GO:0003700">
    <property type="term" value="F:DNA-binding transcription factor activity"/>
    <property type="evidence" value="ECO:0007669"/>
    <property type="project" value="InterPro"/>
</dbReference>
<protein>
    <submittedName>
        <fullName evidence="5">AraC family transcriptional regulator</fullName>
    </submittedName>
</protein>
<dbReference type="Pfam" id="PF06445">
    <property type="entry name" value="GyrI-like"/>
    <property type="match status" value="1"/>
</dbReference>
<evidence type="ECO:0000256" key="1">
    <source>
        <dbReference type="ARBA" id="ARBA00023015"/>
    </source>
</evidence>
<keyword evidence="6" id="KW-1185">Reference proteome</keyword>
<evidence type="ECO:0000313" key="5">
    <source>
        <dbReference type="EMBL" id="TGK06645.1"/>
    </source>
</evidence>
<dbReference type="Pfam" id="PF12833">
    <property type="entry name" value="HTH_18"/>
    <property type="match status" value="1"/>
</dbReference>
<dbReference type="InterPro" id="IPR010499">
    <property type="entry name" value="AraC_E-bd"/>
</dbReference>
<dbReference type="OrthoDB" id="9801721at2"/>
<accession>A0A4R9G635</accession>
<dbReference type="InterPro" id="IPR018062">
    <property type="entry name" value="HTH_AraC-typ_CS"/>
</dbReference>
<sequence>MDFVQKALWFIESHSRDDINLEDIAKVSGVSPFHLTRTFAYTMGVPLMRYVRGRRLSEAAKRLTRSGPNILDLALEVGYGSHEAFTRAFREQFEITPEQFRSSGDLNNISLVEAITMNAEPLPELDPPRFETIPPRLMVGITEHYDCQAPGGIPNQWQKFSSYLGNIQGQTGPTAYGVCYNFDAEGFFDYMTCVEVSNSSNIPKELKSLKLSSQKYAVFTHKGHVAGIRATFAAIEKNWLPTAKVKPAEAPNLERYGKEFNPQTGLGGIEIWIPVEG</sequence>
<comment type="caution">
    <text evidence="5">The sequence shown here is derived from an EMBL/GenBank/DDBJ whole genome shotgun (WGS) entry which is preliminary data.</text>
</comment>
<dbReference type="InterPro" id="IPR050959">
    <property type="entry name" value="MarA-like"/>
</dbReference>
<evidence type="ECO:0000259" key="4">
    <source>
        <dbReference type="PROSITE" id="PS01124"/>
    </source>
</evidence>
<dbReference type="SMART" id="SM00342">
    <property type="entry name" value="HTH_ARAC"/>
    <property type="match status" value="1"/>
</dbReference>
<dbReference type="InterPro" id="IPR011256">
    <property type="entry name" value="Reg_factor_effector_dom_sf"/>
</dbReference>
<dbReference type="InterPro" id="IPR018060">
    <property type="entry name" value="HTH_AraC"/>
</dbReference>
<dbReference type="PROSITE" id="PS00041">
    <property type="entry name" value="HTH_ARAC_FAMILY_1"/>
    <property type="match status" value="1"/>
</dbReference>